<evidence type="ECO:0000313" key="2">
    <source>
        <dbReference type="Proteomes" id="UP001320706"/>
    </source>
</evidence>
<reference evidence="1" key="1">
    <citation type="submission" date="2024-02" db="EMBL/GenBank/DDBJ databases">
        <title>Metagenome Assembled Genome of Zalaria obscura JY119.</title>
        <authorList>
            <person name="Vighnesh L."/>
            <person name="Jagadeeshwari U."/>
            <person name="Venkata Ramana C."/>
            <person name="Sasikala C."/>
        </authorList>
    </citation>
    <scope>NUCLEOTIDE SEQUENCE</scope>
    <source>
        <strain evidence="1">JY119</strain>
    </source>
</reference>
<accession>A0ACC3SQK6</accession>
<proteinExistence type="predicted"/>
<keyword evidence="2" id="KW-1185">Reference proteome</keyword>
<organism evidence="1 2">
    <name type="scientific">Zalaria obscura</name>
    <dbReference type="NCBI Taxonomy" id="2024903"/>
    <lineage>
        <taxon>Eukaryota</taxon>
        <taxon>Fungi</taxon>
        <taxon>Dikarya</taxon>
        <taxon>Ascomycota</taxon>
        <taxon>Pezizomycotina</taxon>
        <taxon>Dothideomycetes</taxon>
        <taxon>Dothideomycetidae</taxon>
        <taxon>Dothideales</taxon>
        <taxon>Zalariaceae</taxon>
        <taxon>Zalaria</taxon>
    </lineage>
</organism>
<gene>
    <name evidence="1" type="ORF">M8818_000506</name>
</gene>
<dbReference type="EMBL" id="JAMKPW020000002">
    <property type="protein sequence ID" value="KAK8220090.1"/>
    <property type="molecule type" value="Genomic_DNA"/>
</dbReference>
<protein>
    <submittedName>
        <fullName evidence="1">Uncharacterized protein</fullName>
    </submittedName>
</protein>
<evidence type="ECO:0000313" key="1">
    <source>
        <dbReference type="EMBL" id="KAK8220090.1"/>
    </source>
</evidence>
<dbReference type="Proteomes" id="UP001320706">
    <property type="component" value="Unassembled WGS sequence"/>
</dbReference>
<comment type="caution">
    <text evidence="1">The sequence shown here is derived from an EMBL/GenBank/DDBJ whole genome shotgun (WGS) entry which is preliminary data.</text>
</comment>
<sequence length="252" mass="28133">MGLDKSNAGHAYSQVVRRATRRNATFRGIFGPNTSVIALSSALQSVAMWLECGATTSYRQCPMPGCFASLKLSKVIAHLTDEHEQPTANRQEYEAFLRGAGYTPDGSIICPVCPDMAPFPSHEAFEQHLVQKHIVRDSLALKAIIARLHTNGCSSRQDCDWPLKDTSWRGSGSSIQRSCPSCTRKIPSLGSVIDQIFWDTKTPEYPKELMEKREQILQLCPDFGAHPVFDDVRPADWRSKTKDCMSIFVRQA</sequence>
<name>A0ACC3SQK6_9PEZI</name>